<evidence type="ECO:0000313" key="2">
    <source>
        <dbReference type="Proteomes" id="UP001066276"/>
    </source>
</evidence>
<protein>
    <submittedName>
        <fullName evidence="1">Uncharacterized protein</fullName>
    </submittedName>
</protein>
<comment type="caution">
    <text evidence="1">The sequence shown here is derived from an EMBL/GenBank/DDBJ whole genome shotgun (WGS) entry which is preliminary data.</text>
</comment>
<proteinExistence type="predicted"/>
<organism evidence="1 2">
    <name type="scientific">Pleurodeles waltl</name>
    <name type="common">Iberian ribbed newt</name>
    <dbReference type="NCBI Taxonomy" id="8319"/>
    <lineage>
        <taxon>Eukaryota</taxon>
        <taxon>Metazoa</taxon>
        <taxon>Chordata</taxon>
        <taxon>Craniata</taxon>
        <taxon>Vertebrata</taxon>
        <taxon>Euteleostomi</taxon>
        <taxon>Amphibia</taxon>
        <taxon>Batrachia</taxon>
        <taxon>Caudata</taxon>
        <taxon>Salamandroidea</taxon>
        <taxon>Salamandridae</taxon>
        <taxon>Pleurodelinae</taxon>
        <taxon>Pleurodeles</taxon>
    </lineage>
</organism>
<sequence length="85" mass="9211">MPLLAFFKEVETFGAAVGFRINVQKSQPLNISVSPQIEAQPPGSLPVQWAMNTIPYLGIQLAATGADTALVNYRALVQQVKQDLV</sequence>
<keyword evidence="2" id="KW-1185">Reference proteome</keyword>
<accession>A0AAV7L1T9</accession>
<dbReference type="AlphaFoldDB" id="A0AAV7L1T9"/>
<evidence type="ECO:0000313" key="1">
    <source>
        <dbReference type="EMBL" id="KAJ1083268.1"/>
    </source>
</evidence>
<dbReference type="Proteomes" id="UP001066276">
    <property type="component" value="Chromosome 12"/>
</dbReference>
<gene>
    <name evidence="1" type="ORF">NDU88_003427</name>
</gene>
<dbReference type="EMBL" id="JANPWB010000016">
    <property type="protein sequence ID" value="KAJ1083268.1"/>
    <property type="molecule type" value="Genomic_DNA"/>
</dbReference>
<name>A0AAV7L1T9_PLEWA</name>
<reference evidence="1" key="1">
    <citation type="journal article" date="2022" name="bioRxiv">
        <title>Sequencing and chromosome-scale assembly of the giantPleurodeles waltlgenome.</title>
        <authorList>
            <person name="Brown T."/>
            <person name="Elewa A."/>
            <person name="Iarovenko S."/>
            <person name="Subramanian E."/>
            <person name="Araus A.J."/>
            <person name="Petzold A."/>
            <person name="Susuki M."/>
            <person name="Suzuki K.-i.T."/>
            <person name="Hayashi T."/>
            <person name="Toyoda A."/>
            <person name="Oliveira C."/>
            <person name="Osipova E."/>
            <person name="Leigh N.D."/>
            <person name="Simon A."/>
            <person name="Yun M.H."/>
        </authorList>
    </citation>
    <scope>NUCLEOTIDE SEQUENCE</scope>
    <source>
        <strain evidence="1">20211129_DDA</strain>
        <tissue evidence="1">Liver</tissue>
    </source>
</reference>